<accession>A0A068A203</accession>
<evidence type="ECO:0000313" key="2">
    <source>
        <dbReference type="Proteomes" id="UP000027380"/>
    </source>
</evidence>
<dbReference type="Proteomes" id="UP000027380">
    <property type="component" value="Segment"/>
</dbReference>
<name>A0A068A203_9CAUD</name>
<dbReference type="KEGG" id="vg:22276123"/>
<organism evidence="1 2">
    <name type="scientific">Staphylococcus phage phiSa119</name>
    <dbReference type="NCBI Taxonomy" id="1498220"/>
    <lineage>
        <taxon>Viruses</taxon>
        <taxon>Duplodnaviria</taxon>
        <taxon>Heunggongvirae</taxon>
        <taxon>Uroviricota</taxon>
        <taxon>Caudoviricetes</taxon>
        <taxon>Bronfenbrennervirinae</taxon>
        <taxon>Biseptimavirus</taxon>
        <taxon>Biseptimavirus P1105</taxon>
    </lineage>
</organism>
<dbReference type="EMBL" id="KJ596420">
    <property type="protein sequence ID" value="AIA08764.1"/>
    <property type="molecule type" value="Genomic_DNA"/>
</dbReference>
<dbReference type="OrthoDB" id="27792at10239"/>
<sequence length="51" mass="6214">MDFKEVDINIEEWEMVEIPLYTEEELTYRLKNDLPITKSEFEEQGSKNEFL</sequence>
<protein>
    <submittedName>
        <fullName evidence="1">Uncharacterized protein</fullName>
    </submittedName>
</protein>
<reference evidence="1 2" key="1">
    <citation type="journal article" date="2014" name="Clin. Microbiol. Infect.">
        <title>Typing of Panton-Valentine leukocidin-encoding phages carried by methicillin-susceptible and methicillin-resistant Staphylococcus aureus from Italy.</title>
        <authorList>
            <person name="Sanchini A."/>
            <person name="Del Grosso M."/>
            <person name="Villa L."/>
            <person name="Ammendolia M.G."/>
            <person name="Superti F."/>
            <person name="Monaco M."/>
            <person name="Pantosti A."/>
        </authorList>
    </citation>
    <scope>NUCLEOTIDE SEQUENCE [LARGE SCALE GENOMIC DNA]</scope>
</reference>
<evidence type="ECO:0000313" key="1">
    <source>
        <dbReference type="EMBL" id="AIA08764.1"/>
    </source>
</evidence>
<dbReference type="RefSeq" id="YP_009103424.1">
    <property type="nucleotide sequence ID" value="NC_025460.1"/>
</dbReference>
<proteinExistence type="predicted"/>
<dbReference type="GeneID" id="22276123"/>